<dbReference type="GO" id="GO:0003677">
    <property type="term" value="F:DNA binding"/>
    <property type="evidence" value="ECO:0007669"/>
    <property type="project" value="UniProtKB-KW"/>
</dbReference>
<evidence type="ECO:0000256" key="3">
    <source>
        <dbReference type="PROSITE-ProRule" id="PRU00169"/>
    </source>
</evidence>
<dbReference type="PANTHER" id="PTHR42713:SF3">
    <property type="entry name" value="TRANSCRIPTIONAL REGULATORY PROTEIN HPTR"/>
    <property type="match status" value="1"/>
</dbReference>
<reference evidence="5 6" key="1">
    <citation type="journal article" date="2014" name="Genome Announc.">
        <title>Draft Genome Sequence of the Boron-Tolerant and Moderately Halotolerant Bacterium Gracilibacillus boraciitolerans JCM 21714T.</title>
        <authorList>
            <person name="Ahmed I."/>
            <person name="Oshima K."/>
            <person name="Suda W."/>
            <person name="Kitamura K."/>
            <person name="Iida T."/>
            <person name="Ohmori Y."/>
            <person name="Fujiwara T."/>
            <person name="Hattori M."/>
            <person name="Ohkuma M."/>
        </authorList>
    </citation>
    <scope>NUCLEOTIDE SEQUENCE [LARGE SCALE GENOMIC DNA]</scope>
    <source>
        <strain evidence="5 6">JCM 21714</strain>
    </source>
</reference>
<dbReference type="SUPFAM" id="SSF52172">
    <property type="entry name" value="CheY-like"/>
    <property type="match status" value="1"/>
</dbReference>
<sequence length="85" mass="9706">MYKVLLVDDERMILDGISVIVDWSQYETQLIGKAMNGIEAYDFIKKNKPDIVITDITMPGLDGIELVKKAKLEYPDIKWIFLSGV</sequence>
<dbReference type="InterPro" id="IPR001789">
    <property type="entry name" value="Sig_transdc_resp-reg_receiver"/>
</dbReference>
<dbReference type="PANTHER" id="PTHR42713">
    <property type="entry name" value="HISTIDINE KINASE-RELATED"/>
    <property type="match status" value="1"/>
</dbReference>
<accession>W4VI15</accession>
<keyword evidence="6" id="KW-1185">Reference proteome</keyword>
<dbReference type="EMBL" id="BAVS01000007">
    <property type="protein sequence ID" value="GAE92811.1"/>
    <property type="molecule type" value="Genomic_DNA"/>
</dbReference>
<feature type="domain" description="Response regulatory" evidence="4">
    <location>
        <begin position="3"/>
        <end position="85"/>
    </location>
</feature>
<protein>
    <submittedName>
        <fullName evidence="5">DNA-binding response regulator</fullName>
    </submittedName>
</protein>
<dbReference type="InterPro" id="IPR051552">
    <property type="entry name" value="HptR"/>
</dbReference>
<feature type="modified residue" description="4-aspartylphosphate" evidence="3">
    <location>
        <position position="55"/>
    </location>
</feature>
<evidence type="ECO:0000256" key="2">
    <source>
        <dbReference type="ARBA" id="ARBA00023125"/>
    </source>
</evidence>
<dbReference type="InterPro" id="IPR011006">
    <property type="entry name" value="CheY-like_superfamily"/>
</dbReference>
<evidence type="ECO:0000313" key="5">
    <source>
        <dbReference type="EMBL" id="GAE92811.1"/>
    </source>
</evidence>
<dbReference type="OrthoDB" id="159632at2"/>
<dbReference type="Proteomes" id="UP000019102">
    <property type="component" value="Unassembled WGS sequence"/>
</dbReference>
<comment type="caution">
    <text evidence="5">The sequence shown here is derived from an EMBL/GenBank/DDBJ whole genome shotgun (WGS) entry which is preliminary data.</text>
</comment>
<dbReference type="STRING" id="1298598.JCM21714_1830"/>
<organism evidence="5 6">
    <name type="scientific">Gracilibacillus boraciitolerans JCM 21714</name>
    <dbReference type="NCBI Taxonomy" id="1298598"/>
    <lineage>
        <taxon>Bacteria</taxon>
        <taxon>Bacillati</taxon>
        <taxon>Bacillota</taxon>
        <taxon>Bacilli</taxon>
        <taxon>Bacillales</taxon>
        <taxon>Bacillaceae</taxon>
        <taxon>Gracilibacillus</taxon>
    </lineage>
</organism>
<keyword evidence="1" id="KW-0963">Cytoplasm</keyword>
<proteinExistence type="predicted"/>
<evidence type="ECO:0000313" key="6">
    <source>
        <dbReference type="Proteomes" id="UP000019102"/>
    </source>
</evidence>
<gene>
    <name evidence="5" type="ORF">JCM21714_1830</name>
</gene>
<dbReference type="GO" id="GO:0000160">
    <property type="term" value="P:phosphorelay signal transduction system"/>
    <property type="evidence" value="ECO:0007669"/>
    <property type="project" value="InterPro"/>
</dbReference>
<name>W4VI15_9BACI</name>
<dbReference type="RefSeq" id="WP_035722880.1">
    <property type="nucleotide sequence ID" value="NZ_BAVS01000007.1"/>
</dbReference>
<keyword evidence="3" id="KW-0597">Phosphoprotein</keyword>
<dbReference type="eggNOG" id="COG4753">
    <property type="taxonomic scope" value="Bacteria"/>
</dbReference>
<evidence type="ECO:0000259" key="4">
    <source>
        <dbReference type="PROSITE" id="PS50110"/>
    </source>
</evidence>
<evidence type="ECO:0000256" key="1">
    <source>
        <dbReference type="ARBA" id="ARBA00022490"/>
    </source>
</evidence>
<dbReference type="Pfam" id="PF00072">
    <property type="entry name" value="Response_reg"/>
    <property type="match status" value="1"/>
</dbReference>
<keyword evidence="2 5" id="KW-0238">DNA-binding</keyword>
<dbReference type="Gene3D" id="3.40.50.2300">
    <property type="match status" value="1"/>
</dbReference>
<dbReference type="PROSITE" id="PS50110">
    <property type="entry name" value="RESPONSE_REGULATORY"/>
    <property type="match status" value="1"/>
</dbReference>
<dbReference type="CDD" id="cd17536">
    <property type="entry name" value="REC_YesN-like"/>
    <property type="match status" value="1"/>
</dbReference>
<dbReference type="AlphaFoldDB" id="W4VI15"/>